<comment type="caution">
    <text evidence="3">The sequence shown here is derived from an EMBL/GenBank/DDBJ whole genome shotgun (WGS) entry which is preliminary data.</text>
</comment>
<dbReference type="OrthoDB" id="446113at2759"/>
<dbReference type="AlphaFoldDB" id="A0A2G2VN35"/>
<sequence length="97" mass="10982">MMRALPSLVGIVVPEGNHFTVASFKVIHNKQTGFSQGNRFVDFFTHASVEKVLQTYSCMAIPNVEQPFHLNWATFCMGDKRANKVVFATLIFFRLSL</sequence>
<reference evidence="3 4" key="1">
    <citation type="journal article" date="2017" name="Genome Biol.">
        <title>New reference genome sequences of hot pepper reveal the massive evolution of plant disease-resistance genes by retroduplication.</title>
        <authorList>
            <person name="Kim S."/>
            <person name="Park J."/>
            <person name="Yeom S.I."/>
            <person name="Kim Y.M."/>
            <person name="Seo E."/>
            <person name="Kim K.T."/>
            <person name="Kim M.S."/>
            <person name="Lee J.M."/>
            <person name="Cheong K."/>
            <person name="Shin H.S."/>
            <person name="Kim S.B."/>
            <person name="Han K."/>
            <person name="Lee J."/>
            <person name="Park M."/>
            <person name="Lee H.A."/>
            <person name="Lee H.Y."/>
            <person name="Lee Y."/>
            <person name="Oh S."/>
            <person name="Lee J.H."/>
            <person name="Choi E."/>
            <person name="Choi E."/>
            <person name="Lee S.E."/>
            <person name="Jeon J."/>
            <person name="Kim H."/>
            <person name="Choi G."/>
            <person name="Song H."/>
            <person name="Lee J."/>
            <person name="Lee S.C."/>
            <person name="Kwon J.K."/>
            <person name="Lee H.Y."/>
            <person name="Koo N."/>
            <person name="Hong Y."/>
            <person name="Kim R.W."/>
            <person name="Kang W.H."/>
            <person name="Huh J.H."/>
            <person name="Kang B.C."/>
            <person name="Yang T.J."/>
            <person name="Lee Y.H."/>
            <person name="Bennetzen J.L."/>
            <person name="Choi D."/>
        </authorList>
    </citation>
    <scope>NUCLEOTIDE SEQUENCE [LARGE SCALE GENOMIC DNA]</scope>
    <source>
        <strain evidence="4">cv. PBC81</strain>
    </source>
</reference>
<dbReference type="Gene3D" id="3.30.70.330">
    <property type="match status" value="1"/>
</dbReference>
<dbReference type="Proteomes" id="UP000224567">
    <property type="component" value="Unassembled WGS sequence"/>
</dbReference>
<gene>
    <name evidence="3" type="ORF">CQW23_26169</name>
</gene>
<reference evidence="4" key="2">
    <citation type="journal article" date="2017" name="J. Anim. Genet.">
        <title>Multiple reference genome sequences of hot pepper reveal the massive evolution of plant disease resistance genes by retroduplication.</title>
        <authorList>
            <person name="Kim S."/>
            <person name="Park J."/>
            <person name="Yeom S.-I."/>
            <person name="Kim Y.-M."/>
            <person name="Seo E."/>
            <person name="Kim K.-T."/>
            <person name="Kim M.-S."/>
            <person name="Lee J.M."/>
            <person name="Cheong K."/>
            <person name="Shin H.-S."/>
            <person name="Kim S.-B."/>
            <person name="Han K."/>
            <person name="Lee J."/>
            <person name="Park M."/>
            <person name="Lee H.-A."/>
            <person name="Lee H.-Y."/>
            <person name="Lee Y."/>
            <person name="Oh S."/>
            <person name="Lee J.H."/>
            <person name="Choi E."/>
            <person name="Choi E."/>
            <person name="Lee S.E."/>
            <person name="Jeon J."/>
            <person name="Kim H."/>
            <person name="Choi G."/>
            <person name="Song H."/>
            <person name="Lee J."/>
            <person name="Lee S.-C."/>
            <person name="Kwon J.-K."/>
            <person name="Lee H.-Y."/>
            <person name="Koo N."/>
            <person name="Hong Y."/>
            <person name="Kim R.W."/>
            <person name="Kang W.-H."/>
            <person name="Huh J.H."/>
            <person name="Kang B.-C."/>
            <person name="Yang T.-J."/>
            <person name="Lee Y.-H."/>
            <person name="Bennetzen J.L."/>
            <person name="Choi D."/>
        </authorList>
    </citation>
    <scope>NUCLEOTIDE SEQUENCE [LARGE SCALE GENOMIC DNA]</scope>
    <source>
        <strain evidence="4">cv. PBC81</strain>
    </source>
</reference>
<keyword evidence="2" id="KW-0694">RNA-binding</keyword>
<dbReference type="InterPro" id="IPR012677">
    <property type="entry name" value="Nucleotide-bd_a/b_plait_sf"/>
</dbReference>
<dbReference type="STRING" id="33114.A0A2G2VN35"/>
<keyword evidence="4" id="KW-1185">Reference proteome</keyword>
<keyword evidence="1" id="KW-0507">mRNA processing</keyword>
<evidence type="ECO:0000313" key="4">
    <source>
        <dbReference type="Proteomes" id="UP000224567"/>
    </source>
</evidence>
<name>A0A2G2VN35_CAPBA</name>
<dbReference type="GO" id="GO:0005829">
    <property type="term" value="C:cytosol"/>
    <property type="evidence" value="ECO:0007669"/>
    <property type="project" value="TreeGrafter"/>
</dbReference>
<dbReference type="SUPFAM" id="SSF54928">
    <property type="entry name" value="RNA-binding domain, RBD"/>
    <property type="match status" value="1"/>
</dbReference>
<dbReference type="GO" id="GO:0003729">
    <property type="term" value="F:mRNA binding"/>
    <property type="evidence" value="ECO:0007669"/>
    <property type="project" value="InterPro"/>
</dbReference>
<dbReference type="InterPro" id="IPR050825">
    <property type="entry name" value="RBM42_RBP45_47-like"/>
</dbReference>
<dbReference type="InterPro" id="IPR035979">
    <property type="entry name" value="RBD_domain_sf"/>
</dbReference>
<evidence type="ECO:0000256" key="2">
    <source>
        <dbReference type="ARBA" id="ARBA00022884"/>
    </source>
</evidence>
<dbReference type="EMBL" id="MLFT02000011">
    <property type="protein sequence ID" value="PHT34369.1"/>
    <property type="molecule type" value="Genomic_DNA"/>
</dbReference>
<protein>
    <submittedName>
        <fullName evidence="3">Polyadenylate-binding protein RBP47A</fullName>
    </submittedName>
</protein>
<dbReference type="GO" id="GO:0006397">
    <property type="term" value="P:mRNA processing"/>
    <property type="evidence" value="ECO:0007669"/>
    <property type="project" value="UniProtKB-KW"/>
</dbReference>
<organism evidence="3 4">
    <name type="scientific">Capsicum baccatum</name>
    <name type="common">Peruvian pepper</name>
    <dbReference type="NCBI Taxonomy" id="33114"/>
    <lineage>
        <taxon>Eukaryota</taxon>
        <taxon>Viridiplantae</taxon>
        <taxon>Streptophyta</taxon>
        <taxon>Embryophyta</taxon>
        <taxon>Tracheophyta</taxon>
        <taxon>Spermatophyta</taxon>
        <taxon>Magnoliopsida</taxon>
        <taxon>eudicotyledons</taxon>
        <taxon>Gunneridae</taxon>
        <taxon>Pentapetalae</taxon>
        <taxon>asterids</taxon>
        <taxon>lamiids</taxon>
        <taxon>Solanales</taxon>
        <taxon>Solanaceae</taxon>
        <taxon>Solanoideae</taxon>
        <taxon>Capsiceae</taxon>
        <taxon>Capsicum</taxon>
    </lineage>
</organism>
<evidence type="ECO:0000313" key="3">
    <source>
        <dbReference type="EMBL" id="PHT34369.1"/>
    </source>
</evidence>
<accession>A0A2G2VN35</accession>
<proteinExistence type="predicted"/>
<dbReference type="PANTHER" id="PTHR47640">
    <property type="entry name" value="TRNA SELENOCYSTEINE 1-ASSOCIATED PROTEIN 1-RELATED-RELATED"/>
    <property type="match status" value="1"/>
</dbReference>
<dbReference type="PANTHER" id="PTHR47640:SF16">
    <property type="entry name" value="POLYADENYLATE-BINDING PROTEIN RBP47C-RELATED"/>
    <property type="match status" value="1"/>
</dbReference>
<evidence type="ECO:0000256" key="1">
    <source>
        <dbReference type="ARBA" id="ARBA00022664"/>
    </source>
</evidence>